<dbReference type="AlphaFoldDB" id="A0A0F9E639"/>
<gene>
    <name evidence="1" type="ORF">LCGC14_2192930</name>
</gene>
<name>A0A0F9E639_9ZZZZ</name>
<proteinExistence type="predicted"/>
<dbReference type="EMBL" id="LAZR01028747">
    <property type="protein sequence ID" value="KKL61676.1"/>
    <property type="molecule type" value="Genomic_DNA"/>
</dbReference>
<protein>
    <submittedName>
        <fullName evidence="1">Uncharacterized protein</fullName>
    </submittedName>
</protein>
<evidence type="ECO:0000313" key="1">
    <source>
        <dbReference type="EMBL" id="KKL61676.1"/>
    </source>
</evidence>
<comment type="caution">
    <text evidence="1">The sequence shown here is derived from an EMBL/GenBank/DDBJ whole genome shotgun (WGS) entry which is preliminary data.</text>
</comment>
<accession>A0A0F9E639</accession>
<reference evidence="1" key="1">
    <citation type="journal article" date="2015" name="Nature">
        <title>Complex archaea that bridge the gap between prokaryotes and eukaryotes.</title>
        <authorList>
            <person name="Spang A."/>
            <person name="Saw J.H."/>
            <person name="Jorgensen S.L."/>
            <person name="Zaremba-Niedzwiedzka K."/>
            <person name="Martijn J."/>
            <person name="Lind A.E."/>
            <person name="van Eijk R."/>
            <person name="Schleper C."/>
            <person name="Guy L."/>
            <person name="Ettema T.J."/>
        </authorList>
    </citation>
    <scope>NUCLEOTIDE SEQUENCE</scope>
</reference>
<organism evidence="1">
    <name type="scientific">marine sediment metagenome</name>
    <dbReference type="NCBI Taxonomy" id="412755"/>
    <lineage>
        <taxon>unclassified sequences</taxon>
        <taxon>metagenomes</taxon>
        <taxon>ecological metagenomes</taxon>
    </lineage>
</organism>
<sequence>MGKFDFVKINNQVGKVFLPKDIMKVWSKTIDKILKRNFLMLKQVGIDPELAWGLAVNDIYNSIVANLPDFPLL</sequence>